<dbReference type="InterPro" id="IPR000551">
    <property type="entry name" value="MerR-type_HTH_dom"/>
</dbReference>
<dbReference type="PANTHER" id="PTHR43794:SF11">
    <property type="entry name" value="AMIDOHYDROLASE-RELATED DOMAIN-CONTAINING PROTEIN"/>
    <property type="match status" value="1"/>
</dbReference>
<dbReference type="Pfam" id="PF13411">
    <property type="entry name" value="MerR_1"/>
    <property type="match status" value="1"/>
</dbReference>
<protein>
    <submittedName>
        <fullName evidence="4">Amidohydrolase family protein</fullName>
    </submittedName>
</protein>
<dbReference type="InterPro" id="IPR037523">
    <property type="entry name" value="VOC_core"/>
</dbReference>
<dbReference type="SUPFAM" id="SSF51338">
    <property type="entry name" value="Composite domain of metallo-dependent hydrolases"/>
    <property type="match status" value="1"/>
</dbReference>
<dbReference type="InterPro" id="IPR032466">
    <property type="entry name" value="Metal_Hydrolase"/>
</dbReference>
<dbReference type="KEGG" id="ima:PO878_13160"/>
<gene>
    <name evidence="4" type="ORF">PO878_13160</name>
</gene>
<dbReference type="SUPFAM" id="SSF51556">
    <property type="entry name" value="Metallo-dependent hydrolases"/>
    <property type="match status" value="1"/>
</dbReference>
<dbReference type="PANTHER" id="PTHR43794">
    <property type="entry name" value="AMINOHYDROLASE SSNA-RELATED"/>
    <property type="match status" value="1"/>
</dbReference>
<dbReference type="Gene3D" id="2.30.40.10">
    <property type="entry name" value="Urease, subunit C, domain 1"/>
    <property type="match status" value="1"/>
</dbReference>
<reference evidence="4" key="1">
    <citation type="submission" date="2023-01" db="EMBL/GenBank/DDBJ databases">
        <title>The diversity of Class Acidimicrobiia in South China Sea sediment environments and the proposal of Iamia marina sp. nov., a novel species of the genus Iamia.</title>
        <authorList>
            <person name="He Y."/>
            <person name="Tian X."/>
        </authorList>
    </citation>
    <scope>NUCLEOTIDE SEQUENCE</scope>
    <source>
        <strain evidence="4">DSM 19957</strain>
    </source>
</reference>
<dbReference type="Gene3D" id="1.10.1660.10">
    <property type="match status" value="1"/>
</dbReference>
<dbReference type="PROSITE" id="PS00552">
    <property type="entry name" value="HTH_MERR_1"/>
    <property type="match status" value="1"/>
</dbReference>
<name>A0AAE9Y3W9_9ACTN</name>
<keyword evidence="1" id="KW-0378">Hydrolase</keyword>
<accession>A0AAE9Y3W9</accession>
<dbReference type="Gene3D" id="3.30.720.110">
    <property type="match status" value="1"/>
</dbReference>
<dbReference type="InterPro" id="IPR011059">
    <property type="entry name" value="Metal-dep_hydrolase_composite"/>
</dbReference>
<dbReference type="GO" id="GO:0016810">
    <property type="term" value="F:hydrolase activity, acting on carbon-nitrogen (but not peptide) bonds"/>
    <property type="evidence" value="ECO:0007669"/>
    <property type="project" value="InterPro"/>
</dbReference>
<dbReference type="SMART" id="SM00422">
    <property type="entry name" value="HTH_MERR"/>
    <property type="match status" value="1"/>
</dbReference>
<dbReference type="RefSeq" id="WP_272734970.1">
    <property type="nucleotide sequence ID" value="NZ_CP116942.1"/>
</dbReference>
<evidence type="ECO:0000256" key="1">
    <source>
        <dbReference type="ARBA" id="ARBA00022801"/>
    </source>
</evidence>
<dbReference type="Pfam" id="PF01979">
    <property type="entry name" value="Amidohydro_1"/>
    <property type="match status" value="1"/>
</dbReference>
<dbReference type="PROSITE" id="PS50937">
    <property type="entry name" value="HTH_MERR_2"/>
    <property type="match status" value="1"/>
</dbReference>
<dbReference type="InterPro" id="IPR006680">
    <property type="entry name" value="Amidohydro-rel"/>
</dbReference>
<evidence type="ECO:0000259" key="3">
    <source>
        <dbReference type="PROSITE" id="PS51819"/>
    </source>
</evidence>
<dbReference type="PRINTS" id="PR00040">
    <property type="entry name" value="HTHMERR"/>
</dbReference>
<dbReference type="PROSITE" id="PS51819">
    <property type="entry name" value="VOC"/>
    <property type="match status" value="1"/>
</dbReference>
<dbReference type="Pfam" id="PF00903">
    <property type="entry name" value="Glyoxalase"/>
    <property type="match status" value="1"/>
</dbReference>
<feature type="domain" description="VOC" evidence="3">
    <location>
        <begin position="132"/>
        <end position="261"/>
    </location>
</feature>
<dbReference type="EMBL" id="CP116942">
    <property type="protein sequence ID" value="WCO65445.1"/>
    <property type="molecule type" value="Genomic_DNA"/>
</dbReference>
<keyword evidence="5" id="KW-1185">Reference proteome</keyword>
<evidence type="ECO:0000313" key="5">
    <source>
        <dbReference type="Proteomes" id="UP001216390"/>
    </source>
</evidence>
<sequence>MQTEPDGRKIGEVAAAAGVTIRTLHHYEAIGLLAPPRRTASGHRLYDDEAIERLYRICVLRRLGMSLREIDRALAGDDWSLGGVLRSHLADLEARLAAANRLRSGLLQILSDTTTPDDPAAPLLEVLSEMTTVDHDIEQRIQILVYSDLEAAMAHLVEVFDLGPGELTRDGDGHPVHGTVDAGDGVIWLHPEAPDFGLASPRTLGAATASVAVMVEDVDAHHRRAAARGADVVYPPVDQPYGFREYSARDPEGGLWSFMRRLPRGGVVSEGRGPTRACDLLVTGGDLLDLDAPGSVRADHAVAVAGGEIAAVGPAAELGARWDPDRTIDARGCVVAPGFVDAHIHLSSFLVTPLAHERAAGPSLFGGGAEPADLLTLVARMTSMPVPAEVTRAVLRPVLGALVAAGTTSVVDAGSAGLEGLADAAEDVGIRLATGPSLADLWVEDGTFGRQADADEVLARARDLVDRLDGRAGGRVRAVVSAVEPTACSDELLRGIAALAAEADLPTHVHCLIDEDSDALHREVHGTDPVDRLEATGVLGPHCTAMHVGNADDHAVEVLARSGATVDHNPLGNTMLGWGTMHRRAVPRLLAAGVPIVLGSDHSPSMVPTPFDLVHAALMAQREAGGADDALLAEDALAMATNADVAMGRPGALGALRVGRRADLVVVDTSGPHHLGSRHPVPSLALRARAADMRTVVVDGAVVVDDGAVQTLDLAEATAEATEVLRAVAAHAG</sequence>
<dbReference type="Proteomes" id="UP001216390">
    <property type="component" value="Chromosome"/>
</dbReference>
<evidence type="ECO:0000259" key="2">
    <source>
        <dbReference type="PROSITE" id="PS50937"/>
    </source>
</evidence>
<organism evidence="4 5">
    <name type="scientific">Iamia majanohamensis</name>
    <dbReference type="NCBI Taxonomy" id="467976"/>
    <lineage>
        <taxon>Bacteria</taxon>
        <taxon>Bacillati</taxon>
        <taxon>Actinomycetota</taxon>
        <taxon>Acidimicrobiia</taxon>
        <taxon>Acidimicrobiales</taxon>
        <taxon>Iamiaceae</taxon>
        <taxon>Iamia</taxon>
    </lineage>
</organism>
<proteinExistence type="predicted"/>
<feature type="domain" description="HTH merR-type" evidence="2">
    <location>
        <begin position="10"/>
        <end position="76"/>
    </location>
</feature>
<dbReference type="Gene3D" id="3.20.20.140">
    <property type="entry name" value="Metal-dependent hydrolases"/>
    <property type="match status" value="1"/>
</dbReference>
<dbReference type="GO" id="GO:0006355">
    <property type="term" value="P:regulation of DNA-templated transcription"/>
    <property type="evidence" value="ECO:0007669"/>
    <property type="project" value="InterPro"/>
</dbReference>
<dbReference type="SUPFAM" id="SSF46955">
    <property type="entry name" value="Putative DNA-binding domain"/>
    <property type="match status" value="1"/>
</dbReference>
<dbReference type="InterPro" id="IPR009061">
    <property type="entry name" value="DNA-bd_dom_put_sf"/>
</dbReference>
<dbReference type="SUPFAM" id="SSF54593">
    <property type="entry name" value="Glyoxalase/Bleomycin resistance protein/Dihydroxybiphenyl dioxygenase"/>
    <property type="match status" value="1"/>
</dbReference>
<dbReference type="GO" id="GO:0003677">
    <property type="term" value="F:DNA binding"/>
    <property type="evidence" value="ECO:0007669"/>
    <property type="project" value="InterPro"/>
</dbReference>
<dbReference type="AlphaFoldDB" id="A0AAE9Y3W9"/>
<evidence type="ECO:0000313" key="4">
    <source>
        <dbReference type="EMBL" id="WCO65445.1"/>
    </source>
</evidence>
<dbReference type="Gene3D" id="3.30.720.120">
    <property type="match status" value="1"/>
</dbReference>
<dbReference type="InterPro" id="IPR029068">
    <property type="entry name" value="Glyas_Bleomycin-R_OHBP_Dase"/>
</dbReference>
<dbReference type="InterPro" id="IPR004360">
    <property type="entry name" value="Glyas_Fos-R_dOase_dom"/>
</dbReference>
<dbReference type="InterPro" id="IPR050287">
    <property type="entry name" value="MTA/SAH_deaminase"/>
</dbReference>